<sequence>MYVVSHSYPNFRCWVTKYARPDQDKSRVAYLVDLPKGTHSFGKFQALRFPCAHVIVACANARIEYAPSIKYVYSMEHMHNVWRSEFPPILDKSLECGGVGVWWLWMWCLSKEVT</sequence>
<evidence type="ECO:0000313" key="1">
    <source>
        <dbReference type="EMBL" id="KAK5820448.1"/>
    </source>
</evidence>
<accession>A0ABR0PGZ2</accession>
<comment type="caution">
    <text evidence="1">The sequence shown here is derived from an EMBL/GenBank/DDBJ whole genome shotgun (WGS) entry which is preliminary data.</text>
</comment>
<keyword evidence="2" id="KW-1185">Reference proteome</keyword>
<protein>
    <submittedName>
        <fullName evidence="1">Uncharacterized protein</fullName>
    </submittedName>
</protein>
<dbReference type="Proteomes" id="UP001358586">
    <property type="component" value="Chromosome 7"/>
</dbReference>
<organism evidence="1 2">
    <name type="scientific">Gossypium arboreum</name>
    <name type="common">Tree cotton</name>
    <name type="synonym">Gossypium nanking</name>
    <dbReference type="NCBI Taxonomy" id="29729"/>
    <lineage>
        <taxon>Eukaryota</taxon>
        <taxon>Viridiplantae</taxon>
        <taxon>Streptophyta</taxon>
        <taxon>Embryophyta</taxon>
        <taxon>Tracheophyta</taxon>
        <taxon>Spermatophyta</taxon>
        <taxon>Magnoliopsida</taxon>
        <taxon>eudicotyledons</taxon>
        <taxon>Gunneridae</taxon>
        <taxon>Pentapetalae</taxon>
        <taxon>rosids</taxon>
        <taxon>malvids</taxon>
        <taxon>Malvales</taxon>
        <taxon>Malvaceae</taxon>
        <taxon>Malvoideae</taxon>
        <taxon>Gossypium</taxon>
    </lineage>
</organism>
<reference evidence="1 2" key="1">
    <citation type="submission" date="2023-03" db="EMBL/GenBank/DDBJ databases">
        <title>WGS of Gossypium arboreum.</title>
        <authorList>
            <person name="Yu D."/>
        </authorList>
    </citation>
    <scope>NUCLEOTIDE SEQUENCE [LARGE SCALE GENOMIC DNA]</scope>
    <source>
        <tissue evidence="1">Leaf</tissue>
    </source>
</reference>
<proteinExistence type="predicted"/>
<gene>
    <name evidence="1" type="ORF">PVK06_025495</name>
</gene>
<dbReference type="EMBL" id="JARKNE010000007">
    <property type="protein sequence ID" value="KAK5820448.1"/>
    <property type="molecule type" value="Genomic_DNA"/>
</dbReference>
<evidence type="ECO:0000313" key="2">
    <source>
        <dbReference type="Proteomes" id="UP001358586"/>
    </source>
</evidence>
<name>A0ABR0PGZ2_GOSAR</name>